<feature type="region of interest" description="Disordered" evidence="1">
    <location>
        <begin position="1"/>
        <end position="23"/>
    </location>
</feature>
<comment type="caution">
    <text evidence="2">The sequence shown here is derived from an EMBL/GenBank/DDBJ whole genome shotgun (WGS) entry which is preliminary data.</text>
</comment>
<gene>
    <name evidence="2" type="ORF">NDU88_002412</name>
</gene>
<proteinExistence type="predicted"/>
<sequence>MPRSPPAAPPSRPSLSGRWGGACQDIPKWPGTERSDQATVPAAILAPKQIVCSLEIFFITIVSCFEK</sequence>
<accession>A0AAV7WQ47</accession>
<dbReference type="EMBL" id="JANPWB010000001">
    <property type="protein sequence ID" value="KAJ1214801.1"/>
    <property type="molecule type" value="Genomic_DNA"/>
</dbReference>
<keyword evidence="3" id="KW-1185">Reference proteome</keyword>
<dbReference type="Proteomes" id="UP001066276">
    <property type="component" value="Chromosome 1_1"/>
</dbReference>
<feature type="compositionally biased region" description="Pro residues" evidence="1">
    <location>
        <begin position="1"/>
        <end position="12"/>
    </location>
</feature>
<protein>
    <submittedName>
        <fullName evidence="2">Uncharacterized protein</fullName>
    </submittedName>
</protein>
<name>A0AAV7WQ47_PLEWA</name>
<evidence type="ECO:0000313" key="2">
    <source>
        <dbReference type="EMBL" id="KAJ1214801.1"/>
    </source>
</evidence>
<organism evidence="2 3">
    <name type="scientific">Pleurodeles waltl</name>
    <name type="common">Iberian ribbed newt</name>
    <dbReference type="NCBI Taxonomy" id="8319"/>
    <lineage>
        <taxon>Eukaryota</taxon>
        <taxon>Metazoa</taxon>
        <taxon>Chordata</taxon>
        <taxon>Craniata</taxon>
        <taxon>Vertebrata</taxon>
        <taxon>Euteleostomi</taxon>
        <taxon>Amphibia</taxon>
        <taxon>Batrachia</taxon>
        <taxon>Caudata</taxon>
        <taxon>Salamandroidea</taxon>
        <taxon>Salamandridae</taxon>
        <taxon>Pleurodelinae</taxon>
        <taxon>Pleurodeles</taxon>
    </lineage>
</organism>
<dbReference type="AlphaFoldDB" id="A0AAV7WQ47"/>
<evidence type="ECO:0000256" key="1">
    <source>
        <dbReference type="SAM" id="MobiDB-lite"/>
    </source>
</evidence>
<reference evidence="2" key="1">
    <citation type="journal article" date="2022" name="bioRxiv">
        <title>Sequencing and chromosome-scale assembly of the giantPleurodeles waltlgenome.</title>
        <authorList>
            <person name="Brown T."/>
            <person name="Elewa A."/>
            <person name="Iarovenko S."/>
            <person name="Subramanian E."/>
            <person name="Araus A.J."/>
            <person name="Petzold A."/>
            <person name="Susuki M."/>
            <person name="Suzuki K.-i.T."/>
            <person name="Hayashi T."/>
            <person name="Toyoda A."/>
            <person name="Oliveira C."/>
            <person name="Osipova E."/>
            <person name="Leigh N.D."/>
            <person name="Simon A."/>
            <person name="Yun M.H."/>
        </authorList>
    </citation>
    <scope>NUCLEOTIDE SEQUENCE</scope>
    <source>
        <strain evidence="2">20211129_DDA</strain>
        <tissue evidence="2">Liver</tissue>
    </source>
</reference>
<evidence type="ECO:0000313" key="3">
    <source>
        <dbReference type="Proteomes" id="UP001066276"/>
    </source>
</evidence>